<dbReference type="EMBL" id="JAACJN010000013">
    <property type="protein sequence ID" value="KAF5390800.1"/>
    <property type="molecule type" value="Genomic_DNA"/>
</dbReference>
<reference evidence="2 3" key="1">
    <citation type="journal article" date="2020" name="ISME J.">
        <title>Uncovering the hidden diversity of litter-decomposition mechanisms in mushroom-forming fungi.</title>
        <authorList>
            <person name="Floudas D."/>
            <person name="Bentzer J."/>
            <person name="Ahren D."/>
            <person name="Johansson T."/>
            <person name="Persson P."/>
            <person name="Tunlid A."/>
        </authorList>
    </citation>
    <scope>NUCLEOTIDE SEQUENCE [LARGE SCALE GENOMIC DNA]</scope>
    <source>
        <strain evidence="2 3">CBS 406.79</strain>
    </source>
</reference>
<keyword evidence="1" id="KW-1133">Transmembrane helix</keyword>
<gene>
    <name evidence="2" type="ORF">D9757_004429</name>
</gene>
<evidence type="ECO:0000313" key="2">
    <source>
        <dbReference type="EMBL" id="KAF5390800.1"/>
    </source>
</evidence>
<feature type="transmembrane region" description="Helical" evidence="1">
    <location>
        <begin position="142"/>
        <end position="163"/>
    </location>
</feature>
<dbReference type="OrthoDB" id="1077582at2759"/>
<evidence type="ECO:0008006" key="4">
    <source>
        <dbReference type="Google" id="ProtNLM"/>
    </source>
</evidence>
<keyword evidence="1" id="KW-0472">Membrane</keyword>
<comment type="caution">
    <text evidence="2">The sequence shown here is derived from an EMBL/GenBank/DDBJ whole genome shotgun (WGS) entry which is preliminary data.</text>
</comment>
<keyword evidence="1" id="KW-0812">Transmembrane</keyword>
<evidence type="ECO:0000313" key="3">
    <source>
        <dbReference type="Proteomes" id="UP000518752"/>
    </source>
</evidence>
<dbReference type="AlphaFoldDB" id="A0A8H5MDV5"/>
<keyword evidence="3" id="KW-1185">Reference proteome</keyword>
<organism evidence="2 3">
    <name type="scientific">Collybiopsis confluens</name>
    <dbReference type="NCBI Taxonomy" id="2823264"/>
    <lineage>
        <taxon>Eukaryota</taxon>
        <taxon>Fungi</taxon>
        <taxon>Dikarya</taxon>
        <taxon>Basidiomycota</taxon>
        <taxon>Agaricomycotina</taxon>
        <taxon>Agaricomycetes</taxon>
        <taxon>Agaricomycetidae</taxon>
        <taxon>Agaricales</taxon>
        <taxon>Marasmiineae</taxon>
        <taxon>Omphalotaceae</taxon>
        <taxon>Collybiopsis</taxon>
    </lineage>
</organism>
<dbReference type="Proteomes" id="UP000518752">
    <property type="component" value="Unassembled WGS sequence"/>
</dbReference>
<accession>A0A8H5MDV5</accession>
<feature type="transmembrane region" description="Helical" evidence="1">
    <location>
        <begin position="6"/>
        <end position="24"/>
    </location>
</feature>
<sequence length="259" mass="29841">MHPAKFYLIFVLLPQLLIAPFFAFRPERSNFRWTNYTFFTFITLLSLFAILDPHLKSEIPDIDPVLGTAVGGSLFNALHMLLLVDPLTDYRHTTDVFDSTKELPWWKRIYWAACANFAIRGIDWNFQVPHIVTQKHRNRPTFVFYALSRTLIFFILSDVAQYLGSKFRSEDSALGKSKVGIIPSGFIVIHAPLQLSSLTQLTFQIIRTICWGMEDFANLSRLYYCIAIISVSGHLSSPDEWPPLFGSWSEAYCLRNFWG</sequence>
<feature type="transmembrane region" description="Helical" evidence="1">
    <location>
        <begin position="65"/>
        <end position="84"/>
    </location>
</feature>
<name>A0A8H5MDV5_9AGAR</name>
<evidence type="ECO:0000256" key="1">
    <source>
        <dbReference type="SAM" id="Phobius"/>
    </source>
</evidence>
<protein>
    <recommendedName>
        <fullName evidence="4">Wax synthase domain-containing protein</fullName>
    </recommendedName>
</protein>
<feature type="transmembrane region" description="Helical" evidence="1">
    <location>
        <begin position="36"/>
        <end position="53"/>
    </location>
</feature>
<proteinExistence type="predicted"/>